<dbReference type="OrthoDB" id="2194764at2"/>
<accession>A0A1L8STH7</accession>
<keyword evidence="2" id="KW-1133">Transmembrane helix</keyword>
<dbReference type="AlphaFoldDB" id="A0A1L8STH7"/>
<feature type="region of interest" description="Disordered" evidence="1">
    <location>
        <begin position="45"/>
        <end position="80"/>
    </location>
</feature>
<comment type="caution">
    <text evidence="3">The sequence shown here is derived from an EMBL/GenBank/DDBJ whole genome shotgun (WGS) entry which is preliminary data.</text>
</comment>
<keyword evidence="4" id="KW-1185">Reference proteome</keyword>
<dbReference type="Proteomes" id="UP000183700">
    <property type="component" value="Unassembled WGS sequence"/>
</dbReference>
<evidence type="ECO:0000313" key="4">
    <source>
        <dbReference type="Proteomes" id="UP000183700"/>
    </source>
</evidence>
<keyword evidence="2" id="KW-0812">Transmembrane</keyword>
<sequence length="222" mass="23962">MKRDQHNNQKRNAILNKLLILVGVIIIGLVAFILGMQFVQPTAIPASSQSIPTTTRSSTSSQASTATSTTTKFSSSTEPSATLEKTEAYAVDFPKGDVLMGEDDSFKFAVTTYLANDSLIVSYTPKESHSQDAHNGESATLYPTTIPTTRISVVENGLTKDVKINTELKLPASDSSKPNLAFFQPFNGDDTRIYSYLNRGGNIVLAFSSSGEHGPYSTVVLQ</sequence>
<evidence type="ECO:0000256" key="2">
    <source>
        <dbReference type="SAM" id="Phobius"/>
    </source>
</evidence>
<evidence type="ECO:0000256" key="1">
    <source>
        <dbReference type="SAM" id="MobiDB-lite"/>
    </source>
</evidence>
<name>A0A1L8STH7_9ENTE</name>
<keyword evidence="2" id="KW-0472">Membrane</keyword>
<dbReference type="RefSeq" id="WP_071862397.1">
    <property type="nucleotide sequence ID" value="NZ_CAURXW010000013.1"/>
</dbReference>
<organism evidence="3 4">
    <name type="scientific">Enterococcus devriesei</name>
    <dbReference type="NCBI Taxonomy" id="319970"/>
    <lineage>
        <taxon>Bacteria</taxon>
        <taxon>Bacillati</taxon>
        <taxon>Bacillota</taxon>
        <taxon>Bacilli</taxon>
        <taxon>Lactobacillales</taxon>
        <taxon>Enterococcaceae</taxon>
        <taxon>Enterococcus</taxon>
    </lineage>
</organism>
<protein>
    <submittedName>
        <fullName evidence="3">Uncharacterized protein</fullName>
    </submittedName>
</protein>
<reference evidence="3 4" key="1">
    <citation type="submission" date="2014-12" db="EMBL/GenBank/DDBJ databases">
        <title>Draft genome sequences of 29 type strains of Enterococci.</title>
        <authorList>
            <person name="Zhong Z."/>
            <person name="Sun Z."/>
            <person name="Liu W."/>
            <person name="Zhang W."/>
            <person name="Zhang H."/>
        </authorList>
    </citation>
    <scope>NUCLEOTIDE SEQUENCE [LARGE SCALE GENOMIC DNA]</scope>
    <source>
        <strain evidence="3 4">DSM 22802</strain>
    </source>
</reference>
<evidence type="ECO:0000313" key="3">
    <source>
        <dbReference type="EMBL" id="OJG35420.1"/>
    </source>
</evidence>
<feature type="transmembrane region" description="Helical" evidence="2">
    <location>
        <begin position="18"/>
        <end position="39"/>
    </location>
</feature>
<proteinExistence type="predicted"/>
<gene>
    <name evidence="3" type="ORF">RV00_GL002605</name>
</gene>
<feature type="compositionally biased region" description="Low complexity" evidence="1">
    <location>
        <begin position="47"/>
        <end position="80"/>
    </location>
</feature>
<dbReference type="EMBL" id="JXKM01000006">
    <property type="protein sequence ID" value="OJG35420.1"/>
    <property type="molecule type" value="Genomic_DNA"/>
</dbReference>
<dbReference type="STRING" id="319970.RV00_GL002605"/>